<evidence type="ECO:0000313" key="2">
    <source>
        <dbReference type="Proteomes" id="UP000050761"/>
    </source>
</evidence>
<accession>A0A183FP14</accession>
<evidence type="ECO:0000313" key="1">
    <source>
        <dbReference type="EMBL" id="VDO80083.1"/>
    </source>
</evidence>
<reference evidence="1 2" key="1">
    <citation type="submission" date="2018-11" db="EMBL/GenBank/DDBJ databases">
        <authorList>
            <consortium name="Pathogen Informatics"/>
        </authorList>
    </citation>
    <scope>NUCLEOTIDE SEQUENCE [LARGE SCALE GENOMIC DNA]</scope>
</reference>
<dbReference type="Proteomes" id="UP000050761">
    <property type="component" value="Unassembled WGS sequence"/>
</dbReference>
<name>A0A183FP14_HELPZ</name>
<accession>A0A3P7ZPM2</accession>
<dbReference type="AlphaFoldDB" id="A0A183FP14"/>
<evidence type="ECO:0000313" key="3">
    <source>
        <dbReference type="WBParaSite" id="HPBE_0000930501-mRNA-1"/>
    </source>
</evidence>
<protein>
    <submittedName>
        <fullName evidence="1 3">Uncharacterized protein</fullName>
    </submittedName>
</protein>
<dbReference type="EMBL" id="UZAH01026398">
    <property type="protein sequence ID" value="VDO80083.1"/>
    <property type="molecule type" value="Genomic_DNA"/>
</dbReference>
<gene>
    <name evidence="1" type="ORF">HPBE_LOCUS9306</name>
</gene>
<dbReference type="WBParaSite" id="HPBE_0000930501-mRNA-1">
    <property type="protein sequence ID" value="HPBE_0000930501-mRNA-1"/>
    <property type="gene ID" value="HPBE_0000930501"/>
</dbReference>
<reference evidence="3" key="2">
    <citation type="submission" date="2019-09" db="UniProtKB">
        <authorList>
            <consortium name="WormBaseParasite"/>
        </authorList>
    </citation>
    <scope>IDENTIFICATION</scope>
</reference>
<organism evidence="2 3">
    <name type="scientific">Heligmosomoides polygyrus</name>
    <name type="common">Parasitic roundworm</name>
    <dbReference type="NCBI Taxonomy" id="6339"/>
    <lineage>
        <taxon>Eukaryota</taxon>
        <taxon>Metazoa</taxon>
        <taxon>Ecdysozoa</taxon>
        <taxon>Nematoda</taxon>
        <taxon>Chromadorea</taxon>
        <taxon>Rhabditida</taxon>
        <taxon>Rhabditina</taxon>
        <taxon>Rhabditomorpha</taxon>
        <taxon>Strongyloidea</taxon>
        <taxon>Heligmosomidae</taxon>
        <taxon>Heligmosomoides</taxon>
    </lineage>
</organism>
<sequence length="90" mass="10360">MRRRRQIGEIWEEPLFAAHGQFFEQAKGGHERGGGRCALFKCFLIKFHCSMAEMEMSANFGMEGYKGGERSVGRCCQKPEQANRCGKRRR</sequence>
<proteinExistence type="predicted"/>
<keyword evidence="2" id="KW-1185">Reference proteome</keyword>